<gene>
    <name evidence="2" type="ORF">NCTC10643_01895</name>
</gene>
<evidence type="ECO:0000313" key="2">
    <source>
        <dbReference type="EMBL" id="VEI78006.1"/>
    </source>
</evidence>
<dbReference type="InterPro" id="IPR036515">
    <property type="entry name" value="Transposase_17_sf"/>
</dbReference>
<dbReference type="RefSeq" id="WP_413463073.1">
    <property type="nucleotide sequence ID" value="NZ_LR134495.1"/>
</dbReference>
<name>A0A448TDC4_MANHA</name>
<dbReference type="GO" id="GO:0006313">
    <property type="term" value="P:DNA transposition"/>
    <property type="evidence" value="ECO:0007669"/>
    <property type="project" value="InterPro"/>
</dbReference>
<dbReference type="InterPro" id="IPR052715">
    <property type="entry name" value="RAYT_transposase"/>
</dbReference>
<accession>A0A448TDC4</accession>
<dbReference type="PANTHER" id="PTHR36966">
    <property type="entry name" value="REP-ASSOCIATED TYROSINE TRANSPOSASE"/>
    <property type="match status" value="1"/>
</dbReference>
<dbReference type="PANTHER" id="PTHR36966:SF1">
    <property type="entry name" value="REP-ASSOCIATED TYROSINE TRANSPOSASE"/>
    <property type="match status" value="1"/>
</dbReference>
<evidence type="ECO:0000259" key="1">
    <source>
        <dbReference type="SMART" id="SM01321"/>
    </source>
</evidence>
<evidence type="ECO:0000313" key="3">
    <source>
        <dbReference type="Proteomes" id="UP000271188"/>
    </source>
</evidence>
<dbReference type="EMBL" id="LR134495">
    <property type="protein sequence ID" value="VEI78006.1"/>
    <property type="molecule type" value="Genomic_DNA"/>
</dbReference>
<reference evidence="2" key="1">
    <citation type="submission" date="2018-12" db="EMBL/GenBank/DDBJ databases">
        <authorList>
            <consortium name="Pathogen Informatics"/>
        </authorList>
    </citation>
    <scope>NUCLEOTIDE SEQUENCE [LARGE SCALE GENOMIC DNA]</scope>
    <source>
        <strain evidence="2">NCTC10643</strain>
    </source>
</reference>
<dbReference type="AlphaFoldDB" id="A0A448TDC4"/>
<sequence length="171" mass="20808">MLYIYLKNMQYRRLYKPNATYFFTLNLADRKSDLLIKYINELRMAIKIVKNRYPFEIDAIVILPDHLYMLCTFGEDCDYSKRIRLIKTQFSMRIPKSEQVSISRQNKGERGIWQRRFWEHCIRDEKDLEHHINYIHINPLKHGLVEKVADWKYSSFHRYVKMGILPNDWGS</sequence>
<dbReference type="GO" id="GO:0043565">
    <property type="term" value="F:sequence-specific DNA binding"/>
    <property type="evidence" value="ECO:0007669"/>
    <property type="project" value="TreeGrafter"/>
</dbReference>
<dbReference type="SUPFAM" id="SSF143422">
    <property type="entry name" value="Transposase IS200-like"/>
    <property type="match status" value="1"/>
</dbReference>
<dbReference type="GO" id="GO:0004803">
    <property type="term" value="F:transposase activity"/>
    <property type="evidence" value="ECO:0007669"/>
    <property type="project" value="InterPro"/>
</dbReference>
<protein>
    <submittedName>
        <fullName evidence="2">Transposase and inactivated derivatives</fullName>
    </submittedName>
</protein>
<dbReference type="Gene3D" id="3.30.70.1290">
    <property type="entry name" value="Transposase IS200-like"/>
    <property type="match status" value="1"/>
</dbReference>
<dbReference type="InterPro" id="IPR002686">
    <property type="entry name" value="Transposase_17"/>
</dbReference>
<organism evidence="2 3">
    <name type="scientific">Mannheimia haemolytica</name>
    <name type="common">Pasteurella haemolytica</name>
    <dbReference type="NCBI Taxonomy" id="75985"/>
    <lineage>
        <taxon>Bacteria</taxon>
        <taxon>Pseudomonadati</taxon>
        <taxon>Pseudomonadota</taxon>
        <taxon>Gammaproteobacteria</taxon>
        <taxon>Pasteurellales</taxon>
        <taxon>Pasteurellaceae</taxon>
        <taxon>Mannheimia</taxon>
    </lineage>
</organism>
<dbReference type="Proteomes" id="UP000271188">
    <property type="component" value="Chromosome"/>
</dbReference>
<dbReference type="Pfam" id="PF01797">
    <property type="entry name" value="Y1_Tnp"/>
    <property type="match status" value="1"/>
</dbReference>
<feature type="domain" description="Transposase IS200-like" evidence="1">
    <location>
        <begin position="16"/>
        <end position="138"/>
    </location>
</feature>
<dbReference type="SMART" id="SM01321">
    <property type="entry name" value="Y1_Tnp"/>
    <property type="match status" value="1"/>
</dbReference>
<proteinExistence type="predicted"/>
<dbReference type="NCBIfam" id="NF047646">
    <property type="entry name" value="REP_Tyr_transpos"/>
    <property type="match status" value="1"/>
</dbReference>